<accession>A0A127Q636</accession>
<dbReference type="Pfam" id="PF09084">
    <property type="entry name" value="NMT1"/>
    <property type="match status" value="1"/>
</dbReference>
<dbReference type="Gene3D" id="3.40.190.10">
    <property type="entry name" value="Periplasmic binding protein-like II"/>
    <property type="match status" value="2"/>
</dbReference>
<dbReference type="STRING" id="279113.CPter91_3217"/>
<evidence type="ECO:0000256" key="2">
    <source>
        <dbReference type="ARBA" id="ARBA00010742"/>
    </source>
</evidence>
<dbReference type="PANTHER" id="PTHR30024:SF47">
    <property type="entry name" value="TAURINE-BINDING PERIPLASMIC PROTEIN"/>
    <property type="match status" value="1"/>
</dbReference>
<name>A0A127Q636_9BURK</name>
<dbReference type="PATRIC" id="fig|279113.9.peg.3177"/>
<keyword evidence="3" id="KW-0732">Signal</keyword>
<dbReference type="GO" id="GO:0042597">
    <property type="term" value="C:periplasmic space"/>
    <property type="evidence" value="ECO:0007669"/>
    <property type="project" value="UniProtKB-SubCell"/>
</dbReference>
<evidence type="ECO:0000256" key="1">
    <source>
        <dbReference type="ARBA" id="ARBA00004418"/>
    </source>
</evidence>
<organism evidence="5 6">
    <name type="scientific">Collimonas pratensis</name>
    <dbReference type="NCBI Taxonomy" id="279113"/>
    <lineage>
        <taxon>Bacteria</taxon>
        <taxon>Pseudomonadati</taxon>
        <taxon>Pseudomonadota</taxon>
        <taxon>Betaproteobacteria</taxon>
        <taxon>Burkholderiales</taxon>
        <taxon>Oxalobacteraceae</taxon>
        <taxon>Collimonas</taxon>
    </lineage>
</organism>
<dbReference type="GO" id="GO:0042918">
    <property type="term" value="P:alkanesulfonate transmembrane transport"/>
    <property type="evidence" value="ECO:0007669"/>
    <property type="project" value="TreeGrafter"/>
</dbReference>
<dbReference type="InterPro" id="IPR015168">
    <property type="entry name" value="SsuA/THI5"/>
</dbReference>
<evidence type="ECO:0000313" key="5">
    <source>
        <dbReference type="EMBL" id="AMP05550.1"/>
    </source>
</evidence>
<dbReference type="PANTHER" id="PTHR30024">
    <property type="entry name" value="ALIPHATIC SULFONATES-BINDING PROTEIN-RELATED"/>
    <property type="match status" value="1"/>
</dbReference>
<comment type="similarity">
    <text evidence="2">Belongs to the bacterial solute-binding protein SsuA/TauA family.</text>
</comment>
<gene>
    <name evidence="5" type="ORF">CPter91_3217</name>
</gene>
<dbReference type="SUPFAM" id="SSF53850">
    <property type="entry name" value="Periplasmic binding protein-like II"/>
    <property type="match status" value="1"/>
</dbReference>
<feature type="domain" description="SsuA/THI5-like" evidence="4">
    <location>
        <begin position="97"/>
        <end position="303"/>
    </location>
</feature>
<evidence type="ECO:0000259" key="4">
    <source>
        <dbReference type="Pfam" id="PF09084"/>
    </source>
</evidence>
<dbReference type="Proteomes" id="UP000074561">
    <property type="component" value="Chromosome"/>
</dbReference>
<protein>
    <submittedName>
        <fullName evidence="5">NMT1-like family protein</fullName>
    </submittedName>
</protein>
<dbReference type="EMBL" id="CP013234">
    <property type="protein sequence ID" value="AMP05550.1"/>
    <property type="molecule type" value="Genomic_DNA"/>
</dbReference>
<evidence type="ECO:0000256" key="3">
    <source>
        <dbReference type="ARBA" id="ARBA00022729"/>
    </source>
</evidence>
<comment type="subcellular location">
    <subcellularLocation>
        <location evidence="1">Periplasm</location>
    </subcellularLocation>
</comment>
<dbReference type="KEGG" id="cpra:CPter91_3217"/>
<reference evidence="5 6" key="1">
    <citation type="submission" date="2015-11" db="EMBL/GenBank/DDBJ databases">
        <title>Exploring the genomic traits of fungus-feeding bacterial genus Collimonas.</title>
        <authorList>
            <person name="Song C."/>
            <person name="Schmidt R."/>
            <person name="de Jager V."/>
            <person name="Krzyzanowska D."/>
            <person name="Jongedijk E."/>
            <person name="Cankar K."/>
            <person name="Beekwilder J."/>
            <person name="van Veen A."/>
            <person name="de Boer W."/>
            <person name="van Veen J.A."/>
            <person name="Garbeva P."/>
        </authorList>
    </citation>
    <scope>NUCLEOTIDE SEQUENCE [LARGE SCALE GENOMIC DNA]</scope>
    <source>
        <strain evidence="5 6">Ter91</strain>
    </source>
</reference>
<dbReference type="AlphaFoldDB" id="A0A127Q636"/>
<evidence type="ECO:0000313" key="6">
    <source>
        <dbReference type="Proteomes" id="UP000074561"/>
    </source>
</evidence>
<sequence>MQSKLPGFGKLDESYRILEYAQDWNNGSPSYGSSDYPKKINGDNTMHTLIRGSLISAVLLSGTVLGASQAVAADSGKITIMVGGITKMIYLPAKLTEQLGYFKEEGLDVELQSQPAGVDAENELLAGAVQAVVGFYDHSIDLQSKGKEVTAITVFGQVPGEVEMVSTKAAASIKSMADVKGKTLGVTGLGSSTNFLTQYLAAKSGISSNQYSVLPVGADNTFIVAIKQGRIDAGMTTEPTVSQLLKTGDASVLVDMRTVEGTVKALGGLYPASSLYVQRPWLNTHKAEATKLARAFVKTLKFINTHSAAEIADKMPKDYYGNNKPMYVQALQNSLPMFSADGKMPPGGPETVLQVLSGFNPNVKGKHIDLAKTYTNEFVSAAK</sequence>
<proteinExistence type="inferred from homology"/>